<name>A0A4U1CRR7_9SPHI</name>
<sequence>MFNKDFNSLLDVIRQFSTEEQCIKHLEELYWQGVPQSPFAESSKVYKCANGKYRCKESKKYFTVKTGTMFDNTKIELPKWFCAVYLVINHKKGISSAQLARDLGNVSQKTAWFMLMRIRKAFEIENYNELGGEGQIVESDESFYGGRNKNRHADKKVKNSQGRSFKDKTAITGIVERGGKLTAIVTLSTGAEVLQPMIKKYVAKGSVLISDDWKGYHGLHTDYHQYMIKDTASGYKHGYDSSIIHTNTIEGSWKIMKNSLRDMYNSVSRKHLQSYVDEFVFRYNTKLIENGERFNYLLTNSAVRTKYKDLMNA</sequence>
<dbReference type="InterPro" id="IPR053164">
    <property type="entry name" value="IS1016-like_transposase"/>
</dbReference>
<feature type="domain" description="ISXO2-like transposase" evidence="1">
    <location>
        <begin position="129"/>
        <end position="284"/>
    </location>
</feature>
<reference evidence="2 3" key="1">
    <citation type="submission" date="2019-04" db="EMBL/GenBank/DDBJ databases">
        <title>Pedobacter sp. RP-3-22 sp. nov., isolated from Arctic soil.</title>
        <authorList>
            <person name="Dahal R.H."/>
            <person name="Kim D.-U."/>
        </authorList>
    </citation>
    <scope>NUCLEOTIDE SEQUENCE [LARGE SCALE GENOMIC DNA]</scope>
    <source>
        <strain evidence="2 3">RP-3-22</strain>
    </source>
</reference>
<dbReference type="PANTHER" id="PTHR47163">
    <property type="entry name" value="DDE_TNP_IS1595 DOMAIN-CONTAINING PROTEIN"/>
    <property type="match status" value="1"/>
</dbReference>
<dbReference type="RefSeq" id="WP_136841105.1">
    <property type="nucleotide sequence ID" value="NZ_SWBR01000002.1"/>
</dbReference>
<dbReference type="OrthoDB" id="9783459at2"/>
<dbReference type="Pfam" id="PF12762">
    <property type="entry name" value="DDE_Tnp_IS1595"/>
    <property type="match status" value="1"/>
</dbReference>
<dbReference type="NCBIfam" id="NF033547">
    <property type="entry name" value="transpos_IS1595"/>
    <property type="match status" value="1"/>
</dbReference>
<dbReference type="PANTHER" id="PTHR47163:SF2">
    <property type="entry name" value="SI:DKEY-17M8.2"/>
    <property type="match status" value="1"/>
</dbReference>
<evidence type="ECO:0000313" key="3">
    <source>
        <dbReference type="Proteomes" id="UP000309488"/>
    </source>
</evidence>
<evidence type="ECO:0000313" key="2">
    <source>
        <dbReference type="EMBL" id="TKC10857.1"/>
    </source>
</evidence>
<comment type="caution">
    <text evidence="2">The sequence shown here is derived from an EMBL/GenBank/DDBJ whole genome shotgun (WGS) entry which is preliminary data.</text>
</comment>
<dbReference type="AlphaFoldDB" id="A0A4U1CRR7"/>
<organism evidence="2 3">
    <name type="scientific">Pedobacter polaris</name>
    <dbReference type="NCBI Taxonomy" id="2571273"/>
    <lineage>
        <taxon>Bacteria</taxon>
        <taxon>Pseudomonadati</taxon>
        <taxon>Bacteroidota</taxon>
        <taxon>Sphingobacteriia</taxon>
        <taxon>Sphingobacteriales</taxon>
        <taxon>Sphingobacteriaceae</taxon>
        <taxon>Pedobacter</taxon>
    </lineage>
</organism>
<dbReference type="EMBL" id="SWBR01000002">
    <property type="protein sequence ID" value="TKC10857.1"/>
    <property type="molecule type" value="Genomic_DNA"/>
</dbReference>
<dbReference type="Proteomes" id="UP000309488">
    <property type="component" value="Unassembled WGS sequence"/>
</dbReference>
<gene>
    <name evidence="2" type="ORF">FA048_11865</name>
</gene>
<evidence type="ECO:0000259" key="1">
    <source>
        <dbReference type="SMART" id="SM01126"/>
    </source>
</evidence>
<accession>A0A4U1CRR7</accession>
<keyword evidence="3" id="KW-1185">Reference proteome</keyword>
<proteinExistence type="predicted"/>
<protein>
    <submittedName>
        <fullName evidence="2">IS1595 family transposase</fullName>
    </submittedName>
</protein>
<dbReference type="InterPro" id="IPR024445">
    <property type="entry name" value="Tnp_ISXO2-like"/>
</dbReference>
<dbReference type="SMART" id="SM01126">
    <property type="entry name" value="DDE_Tnp_IS1595"/>
    <property type="match status" value="1"/>
</dbReference>